<keyword evidence="9" id="KW-1185">Reference proteome</keyword>
<dbReference type="GO" id="GO:0003677">
    <property type="term" value="F:DNA binding"/>
    <property type="evidence" value="ECO:0007669"/>
    <property type="project" value="InterPro"/>
</dbReference>
<evidence type="ECO:0000259" key="7">
    <source>
        <dbReference type="Pfam" id="PF08281"/>
    </source>
</evidence>
<dbReference type="AlphaFoldDB" id="A0A2N5D978"/>
<feature type="domain" description="RNA polymerase sigma-70 region 2" evidence="6">
    <location>
        <begin position="97"/>
        <end position="159"/>
    </location>
</feature>
<reference evidence="8 9" key="1">
    <citation type="submission" date="2017-12" db="EMBL/GenBank/DDBJ databases">
        <title>The genome sequence of Caulobacter sp. 410.</title>
        <authorList>
            <person name="Gao J."/>
            <person name="Mao X."/>
            <person name="Sun J."/>
        </authorList>
    </citation>
    <scope>NUCLEOTIDE SEQUENCE [LARGE SCALE GENOMIC DNA]</scope>
    <source>
        <strain evidence="8 9">410</strain>
    </source>
</reference>
<feature type="region of interest" description="Disordered" evidence="5">
    <location>
        <begin position="1"/>
        <end position="33"/>
    </location>
</feature>
<protein>
    <recommendedName>
        <fullName evidence="10">RNA polymerase subunit sigma-24</fullName>
    </recommendedName>
</protein>
<accession>A0A2N5D978</accession>
<evidence type="ECO:0008006" key="10">
    <source>
        <dbReference type="Google" id="ProtNLM"/>
    </source>
</evidence>
<evidence type="ECO:0000259" key="6">
    <source>
        <dbReference type="Pfam" id="PF04542"/>
    </source>
</evidence>
<evidence type="ECO:0000256" key="5">
    <source>
        <dbReference type="SAM" id="MobiDB-lite"/>
    </source>
</evidence>
<dbReference type="Pfam" id="PF04542">
    <property type="entry name" value="Sigma70_r2"/>
    <property type="match status" value="1"/>
</dbReference>
<dbReference type="InterPro" id="IPR013249">
    <property type="entry name" value="RNA_pol_sigma70_r4_t2"/>
</dbReference>
<dbReference type="Pfam" id="PF08281">
    <property type="entry name" value="Sigma70_r4_2"/>
    <property type="match status" value="1"/>
</dbReference>
<sequence>MFSTMIRRSPRRTSATASMATRAVAGSNSAPQPASEARLFYGFSQGLRHGWDQGTPPMFATPDGALVFEDDRASDTPMSDGHPQSNSIHLVARQFRDARGKLLGWIRRRVPDPSEAEDLLQDTFLRVTQREAPEGVVHFEGYLYRTAESVLADRYRRRSVRRADAHIALEPELHRAEDADALRALLARERLRAVSASLMTLPERTRAVFVLRRLEGLRYGEIALRLKVSLSTVEKEMARALDHLMLEEDKA</sequence>
<dbReference type="GO" id="GO:0006352">
    <property type="term" value="P:DNA-templated transcription initiation"/>
    <property type="evidence" value="ECO:0007669"/>
    <property type="project" value="InterPro"/>
</dbReference>
<dbReference type="PANTHER" id="PTHR43133:SF63">
    <property type="entry name" value="RNA POLYMERASE SIGMA FACTOR FECI-RELATED"/>
    <property type="match status" value="1"/>
</dbReference>
<feature type="compositionally biased region" description="Low complexity" evidence="5">
    <location>
        <begin position="12"/>
        <end position="25"/>
    </location>
</feature>
<dbReference type="InterPro" id="IPR013324">
    <property type="entry name" value="RNA_pol_sigma_r3/r4-like"/>
</dbReference>
<dbReference type="PANTHER" id="PTHR43133">
    <property type="entry name" value="RNA POLYMERASE ECF-TYPE SIGMA FACTO"/>
    <property type="match status" value="1"/>
</dbReference>
<dbReference type="GO" id="GO:0016987">
    <property type="term" value="F:sigma factor activity"/>
    <property type="evidence" value="ECO:0007669"/>
    <property type="project" value="UniProtKB-KW"/>
</dbReference>
<feature type="domain" description="RNA polymerase sigma factor 70 region 4 type 2" evidence="7">
    <location>
        <begin position="192"/>
        <end position="244"/>
    </location>
</feature>
<evidence type="ECO:0000256" key="4">
    <source>
        <dbReference type="ARBA" id="ARBA00023163"/>
    </source>
</evidence>
<keyword evidence="3" id="KW-0731">Sigma factor</keyword>
<dbReference type="Proteomes" id="UP000234479">
    <property type="component" value="Unassembled WGS sequence"/>
</dbReference>
<dbReference type="InterPro" id="IPR014284">
    <property type="entry name" value="RNA_pol_sigma-70_dom"/>
</dbReference>
<dbReference type="CDD" id="cd06171">
    <property type="entry name" value="Sigma70_r4"/>
    <property type="match status" value="1"/>
</dbReference>
<dbReference type="Gene3D" id="1.10.10.10">
    <property type="entry name" value="Winged helix-like DNA-binding domain superfamily/Winged helix DNA-binding domain"/>
    <property type="match status" value="1"/>
</dbReference>
<dbReference type="OrthoDB" id="7188614at2"/>
<gene>
    <name evidence="8" type="ORF">SGCZBJ_17755</name>
</gene>
<proteinExistence type="inferred from homology"/>
<dbReference type="Gene3D" id="1.10.1740.10">
    <property type="match status" value="1"/>
</dbReference>
<evidence type="ECO:0000313" key="8">
    <source>
        <dbReference type="EMBL" id="PLR22621.1"/>
    </source>
</evidence>
<dbReference type="SUPFAM" id="SSF88659">
    <property type="entry name" value="Sigma3 and sigma4 domains of RNA polymerase sigma factors"/>
    <property type="match status" value="1"/>
</dbReference>
<keyword evidence="4" id="KW-0804">Transcription</keyword>
<dbReference type="InterPro" id="IPR007627">
    <property type="entry name" value="RNA_pol_sigma70_r2"/>
</dbReference>
<comment type="caution">
    <text evidence="8">The sequence shown here is derived from an EMBL/GenBank/DDBJ whole genome shotgun (WGS) entry which is preliminary data.</text>
</comment>
<dbReference type="InterPro" id="IPR036388">
    <property type="entry name" value="WH-like_DNA-bd_sf"/>
</dbReference>
<dbReference type="InterPro" id="IPR013325">
    <property type="entry name" value="RNA_pol_sigma_r2"/>
</dbReference>
<evidence type="ECO:0000256" key="3">
    <source>
        <dbReference type="ARBA" id="ARBA00023082"/>
    </source>
</evidence>
<evidence type="ECO:0000256" key="2">
    <source>
        <dbReference type="ARBA" id="ARBA00023015"/>
    </source>
</evidence>
<comment type="similarity">
    <text evidence="1">Belongs to the sigma-70 factor family. ECF subfamily.</text>
</comment>
<dbReference type="InterPro" id="IPR039425">
    <property type="entry name" value="RNA_pol_sigma-70-like"/>
</dbReference>
<dbReference type="SUPFAM" id="SSF88946">
    <property type="entry name" value="Sigma2 domain of RNA polymerase sigma factors"/>
    <property type="match status" value="1"/>
</dbReference>
<organism evidence="8 9">
    <name type="scientific">Caulobacter zeae</name>
    <dbReference type="NCBI Taxonomy" id="2055137"/>
    <lineage>
        <taxon>Bacteria</taxon>
        <taxon>Pseudomonadati</taxon>
        <taxon>Pseudomonadota</taxon>
        <taxon>Alphaproteobacteria</taxon>
        <taxon>Caulobacterales</taxon>
        <taxon>Caulobacteraceae</taxon>
        <taxon>Caulobacter</taxon>
    </lineage>
</organism>
<keyword evidence="2" id="KW-0805">Transcription regulation</keyword>
<evidence type="ECO:0000313" key="9">
    <source>
        <dbReference type="Proteomes" id="UP000234479"/>
    </source>
</evidence>
<dbReference type="EMBL" id="PJRS01000038">
    <property type="protein sequence ID" value="PLR22621.1"/>
    <property type="molecule type" value="Genomic_DNA"/>
</dbReference>
<evidence type="ECO:0000256" key="1">
    <source>
        <dbReference type="ARBA" id="ARBA00010641"/>
    </source>
</evidence>
<name>A0A2N5D978_9CAUL</name>
<dbReference type="NCBIfam" id="TIGR02937">
    <property type="entry name" value="sigma70-ECF"/>
    <property type="match status" value="1"/>
</dbReference>